<evidence type="ECO:0000313" key="5">
    <source>
        <dbReference type="EMBL" id="KAK8739666.1"/>
    </source>
</evidence>
<evidence type="ECO:0000256" key="1">
    <source>
        <dbReference type="ARBA" id="ARBA00004496"/>
    </source>
</evidence>
<dbReference type="PANTHER" id="PTHR46006">
    <property type="entry name" value="RHO GUANINE NUCLEOTIDE EXCHANGE FACTOR AT 64C, ISOFORM A"/>
    <property type="match status" value="1"/>
</dbReference>
<accession>A0AAW0XIS8</accession>
<dbReference type="EMBL" id="JARKIK010000036">
    <property type="protein sequence ID" value="KAK8739666.1"/>
    <property type="molecule type" value="Genomic_DNA"/>
</dbReference>
<name>A0AAW0XIS8_CHEQU</name>
<dbReference type="Gene3D" id="1.20.900.10">
    <property type="entry name" value="Dbl homology (DH) domain"/>
    <property type="match status" value="1"/>
</dbReference>
<keyword evidence="6" id="KW-1185">Reference proteome</keyword>
<keyword evidence="2" id="KW-0963">Cytoplasm</keyword>
<reference evidence="5 6" key="1">
    <citation type="journal article" date="2024" name="BMC Genomics">
        <title>Genome assembly of redclaw crayfish (Cherax quadricarinatus) provides insights into its immune adaptation and hypoxia tolerance.</title>
        <authorList>
            <person name="Liu Z."/>
            <person name="Zheng J."/>
            <person name="Li H."/>
            <person name="Fang K."/>
            <person name="Wang S."/>
            <person name="He J."/>
            <person name="Zhou D."/>
            <person name="Weng S."/>
            <person name="Chi M."/>
            <person name="Gu Z."/>
            <person name="He J."/>
            <person name="Li F."/>
            <person name="Wang M."/>
        </authorList>
    </citation>
    <scope>NUCLEOTIDE SEQUENCE [LARGE SCALE GENOMIC DNA]</scope>
    <source>
        <strain evidence="5">ZL_2023a</strain>
    </source>
</reference>
<evidence type="ECO:0000256" key="2">
    <source>
        <dbReference type="ARBA" id="ARBA00022490"/>
    </source>
</evidence>
<dbReference type="Proteomes" id="UP001445076">
    <property type="component" value="Unassembled WGS sequence"/>
</dbReference>
<protein>
    <recommendedName>
        <fullName evidence="4">DH domain-containing protein</fullName>
    </recommendedName>
</protein>
<feature type="region of interest" description="Disordered" evidence="3">
    <location>
        <begin position="1"/>
        <end position="23"/>
    </location>
</feature>
<feature type="compositionally biased region" description="Low complexity" evidence="3">
    <location>
        <begin position="12"/>
        <end position="23"/>
    </location>
</feature>
<dbReference type="SUPFAM" id="SSF48065">
    <property type="entry name" value="DBL homology domain (DH-domain)"/>
    <property type="match status" value="1"/>
</dbReference>
<dbReference type="Pfam" id="PF00621">
    <property type="entry name" value="RhoGEF"/>
    <property type="match status" value="1"/>
</dbReference>
<dbReference type="PANTHER" id="PTHR46006:SF6">
    <property type="entry name" value="INTERSECTIN-2 ISOFORM X1"/>
    <property type="match status" value="1"/>
</dbReference>
<organism evidence="5 6">
    <name type="scientific">Cherax quadricarinatus</name>
    <name type="common">Australian red claw crayfish</name>
    <dbReference type="NCBI Taxonomy" id="27406"/>
    <lineage>
        <taxon>Eukaryota</taxon>
        <taxon>Metazoa</taxon>
        <taxon>Ecdysozoa</taxon>
        <taxon>Arthropoda</taxon>
        <taxon>Crustacea</taxon>
        <taxon>Multicrustacea</taxon>
        <taxon>Malacostraca</taxon>
        <taxon>Eumalacostraca</taxon>
        <taxon>Eucarida</taxon>
        <taxon>Decapoda</taxon>
        <taxon>Pleocyemata</taxon>
        <taxon>Astacidea</taxon>
        <taxon>Parastacoidea</taxon>
        <taxon>Parastacidae</taxon>
        <taxon>Cherax</taxon>
    </lineage>
</organism>
<dbReference type="InterPro" id="IPR051480">
    <property type="entry name" value="Endocytic_GEF_Adapter"/>
</dbReference>
<evidence type="ECO:0000256" key="3">
    <source>
        <dbReference type="SAM" id="MobiDB-lite"/>
    </source>
</evidence>
<dbReference type="InterPro" id="IPR000219">
    <property type="entry name" value="DH_dom"/>
</dbReference>
<comment type="caution">
    <text evidence="5">The sequence shown here is derived from an EMBL/GenBank/DDBJ whole genome shotgun (WGS) entry which is preliminary data.</text>
</comment>
<dbReference type="AlphaFoldDB" id="A0AAW0XIS8"/>
<dbReference type="InterPro" id="IPR035899">
    <property type="entry name" value="DBL_dom_sf"/>
</dbReference>
<feature type="non-terminal residue" evidence="5">
    <location>
        <position position="1"/>
    </location>
</feature>
<dbReference type="GO" id="GO:0035025">
    <property type="term" value="P:positive regulation of Rho protein signal transduction"/>
    <property type="evidence" value="ECO:0007669"/>
    <property type="project" value="TreeGrafter"/>
</dbReference>
<dbReference type="PROSITE" id="PS50010">
    <property type="entry name" value="DH_2"/>
    <property type="match status" value="1"/>
</dbReference>
<evidence type="ECO:0000259" key="4">
    <source>
        <dbReference type="PROSITE" id="PS50010"/>
    </source>
</evidence>
<gene>
    <name evidence="5" type="ORF">OTU49_017416</name>
</gene>
<sequence>ERDQHKNTYDYSRSSESWQFSPSSPLEQKRQSVIQEIIATEATYLKELLLVEQAFISPMRASGIITEKQLDLLFANWNELILVNSYFNKALKVRRMNSSGGVITMIADVLCQQISQLTPYLRFCSIQIRGATLLGENY</sequence>
<proteinExistence type="predicted"/>
<dbReference type="GO" id="GO:0005085">
    <property type="term" value="F:guanyl-nucleotide exchange factor activity"/>
    <property type="evidence" value="ECO:0007669"/>
    <property type="project" value="InterPro"/>
</dbReference>
<feature type="domain" description="DH" evidence="4">
    <location>
        <begin position="29"/>
        <end position="138"/>
    </location>
</feature>
<dbReference type="GO" id="GO:0005737">
    <property type="term" value="C:cytoplasm"/>
    <property type="evidence" value="ECO:0007669"/>
    <property type="project" value="UniProtKB-SubCell"/>
</dbReference>
<evidence type="ECO:0000313" key="6">
    <source>
        <dbReference type="Proteomes" id="UP001445076"/>
    </source>
</evidence>
<comment type="subcellular location">
    <subcellularLocation>
        <location evidence="1">Cytoplasm</location>
    </subcellularLocation>
</comment>